<reference evidence="2" key="1">
    <citation type="submission" date="2023-04" db="EMBL/GenBank/DDBJ databases">
        <title>Black Yeasts Isolated from many extreme environments.</title>
        <authorList>
            <person name="Coleine C."/>
            <person name="Stajich J.E."/>
            <person name="Selbmann L."/>
        </authorList>
    </citation>
    <scope>NUCLEOTIDE SEQUENCE</scope>
    <source>
        <strain evidence="2">CCFEE 5312</strain>
    </source>
</reference>
<dbReference type="EMBL" id="JAWDJX010000001">
    <property type="protein sequence ID" value="KAK3059238.1"/>
    <property type="molecule type" value="Genomic_DNA"/>
</dbReference>
<feature type="compositionally biased region" description="Polar residues" evidence="1">
    <location>
        <begin position="21"/>
        <end position="30"/>
    </location>
</feature>
<evidence type="ECO:0000313" key="3">
    <source>
        <dbReference type="Proteomes" id="UP001271007"/>
    </source>
</evidence>
<evidence type="ECO:0008006" key="4">
    <source>
        <dbReference type="Google" id="ProtNLM"/>
    </source>
</evidence>
<organism evidence="2 3">
    <name type="scientific">Extremus antarcticus</name>
    <dbReference type="NCBI Taxonomy" id="702011"/>
    <lineage>
        <taxon>Eukaryota</taxon>
        <taxon>Fungi</taxon>
        <taxon>Dikarya</taxon>
        <taxon>Ascomycota</taxon>
        <taxon>Pezizomycotina</taxon>
        <taxon>Dothideomycetes</taxon>
        <taxon>Dothideomycetidae</taxon>
        <taxon>Mycosphaerellales</taxon>
        <taxon>Extremaceae</taxon>
        <taxon>Extremus</taxon>
    </lineage>
</organism>
<dbReference type="AlphaFoldDB" id="A0AAJ0GKE8"/>
<proteinExistence type="predicted"/>
<feature type="region of interest" description="Disordered" evidence="1">
    <location>
        <begin position="1"/>
        <end position="47"/>
    </location>
</feature>
<dbReference type="Proteomes" id="UP001271007">
    <property type="component" value="Unassembled WGS sequence"/>
</dbReference>
<name>A0AAJ0GKE8_9PEZI</name>
<accession>A0AAJ0GKE8</accession>
<evidence type="ECO:0000313" key="2">
    <source>
        <dbReference type="EMBL" id="KAK3059238.1"/>
    </source>
</evidence>
<keyword evidence="3" id="KW-1185">Reference proteome</keyword>
<gene>
    <name evidence="2" type="ORF">LTR09_000804</name>
</gene>
<feature type="compositionally biased region" description="Polar residues" evidence="1">
    <location>
        <begin position="37"/>
        <end position="47"/>
    </location>
</feature>
<protein>
    <recommendedName>
        <fullName evidence="4">F-box domain-containing protein</fullName>
    </recommendedName>
</protein>
<evidence type="ECO:0000256" key="1">
    <source>
        <dbReference type="SAM" id="MobiDB-lite"/>
    </source>
</evidence>
<comment type="caution">
    <text evidence="2">The sequence shown here is derived from an EMBL/GenBank/DDBJ whole genome shotgun (WGS) entry which is preliminary data.</text>
</comment>
<sequence length="239" mass="26624">MALDGEDTFAASMSEPDNAPPQASNLTTSAAEDDSSDNTTPDINRTNKAQTVFDLPELLEMILDNLDPFEIIPAAGINRTARYLVKDSQPCDVLWLCSPIMEALSGFRCLDAASRNTLFARGSQLIVLTRGRMSSVPGSALEMLPQRTFQYHVYWNLGQKNAVSYYVNLRWRLPRYICTGPMSFPVLMNVGVQDGDPIVKVCEAYLQRCAAIRAKRDHVKELKDDISAYKLYGRKGTYG</sequence>